<feature type="non-terminal residue" evidence="2">
    <location>
        <position position="36"/>
    </location>
</feature>
<name>A0A401TJ66_CHIPU</name>
<organism evidence="2 3">
    <name type="scientific">Chiloscyllium punctatum</name>
    <name type="common">Brownbanded bambooshark</name>
    <name type="synonym">Hemiscyllium punctatum</name>
    <dbReference type="NCBI Taxonomy" id="137246"/>
    <lineage>
        <taxon>Eukaryota</taxon>
        <taxon>Metazoa</taxon>
        <taxon>Chordata</taxon>
        <taxon>Craniata</taxon>
        <taxon>Vertebrata</taxon>
        <taxon>Chondrichthyes</taxon>
        <taxon>Elasmobranchii</taxon>
        <taxon>Galeomorphii</taxon>
        <taxon>Galeoidea</taxon>
        <taxon>Orectolobiformes</taxon>
        <taxon>Hemiscylliidae</taxon>
        <taxon>Chiloscyllium</taxon>
    </lineage>
</organism>
<evidence type="ECO:0000256" key="1">
    <source>
        <dbReference type="SAM" id="MobiDB-lite"/>
    </source>
</evidence>
<dbReference type="AlphaFoldDB" id="A0A401TJ66"/>
<reference evidence="2 3" key="1">
    <citation type="journal article" date="2018" name="Nat. Ecol. Evol.">
        <title>Shark genomes provide insights into elasmobranch evolution and the origin of vertebrates.</title>
        <authorList>
            <person name="Hara Y"/>
            <person name="Yamaguchi K"/>
            <person name="Onimaru K"/>
            <person name="Kadota M"/>
            <person name="Koyanagi M"/>
            <person name="Keeley SD"/>
            <person name="Tatsumi K"/>
            <person name="Tanaka K"/>
            <person name="Motone F"/>
            <person name="Kageyama Y"/>
            <person name="Nozu R"/>
            <person name="Adachi N"/>
            <person name="Nishimura O"/>
            <person name="Nakagawa R"/>
            <person name="Tanegashima C"/>
            <person name="Kiyatake I"/>
            <person name="Matsumoto R"/>
            <person name="Murakumo K"/>
            <person name="Nishida K"/>
            <person name="Terakita A"/>
            <person name="Kuratani S"/>
            <person name="Sato K"/>
            <person name="Hyodo S Kuraku.S."/>
        </authorList>
    </citation>
    <scope>NUCLEOTIDE SEQUENCE [LARGE SCALE GENOMIC DNA]</scope>
</reference>
<feature type="region of interest" description="Disordered" evidence="1">
    <location>
        <begin position="1"/>
        <end position="36"/>
    </location>
</feature>
<dbReference type="Proteomes" id="UP000287033">
    <property type="component" value="Unassembled WGS sequence"/>
</dbReference>
<keyword evidence="3" id="KW-1185">Reference proteome</keyword>
<comment type="caution">
    <text evidence="2">The sequence shown here is derived from an EMBL/GenBank/DDBJ whole genome shotgun (WGS) entry which is preliminary data.</text>
</comment>
<gene>
    <name evidence="2" type="ORF">chiPu_0026774</name>
</gene>
<feature type="compositionally biased region" description="Gly residues" evidence="1">
    <location>
        <begin position="27"/>
        <end position="36"/>
    </location>
</feature>
<sequence>MEMGGACGTDPGRTESLGLGGQAFKARGGGQAFTAR</sequence>
<evidence type="ECO:0000313" key="3">
    <source>
        <dbReference type="Proteomes" id="UP000287033"/>
    </source>
</evidence>
<evidence type="ECO:0000313" key="2">
    <source>
        <dbReference type="EMBL" id="GCC42668.1"/>
    </source>
</evidence>
<proteinExistence type="predicted"/>
<dbReference type="EMBL" id="BEZZ01087017">
    <property type="protein sequence ID" value="GCC42668.1"/>
    <property type="molecule type" value="Genomic_DNA"/>
</dbReference>
<accession>A0A401TJ66</accession>
<protein>
    <submittedName>
        <fullName evidence="2">Uncharacterized protein</fullName>
    </submittedName>
</protein>